<feature type="domain" description="Amino acid permease/ SLC12A" evidence="6">
    <location>
        <begin position="23"/>
        <end position="460"/>
    </location>
</feature>
<keyword evidence="8" id="KW-1185">Reference proteome</keyword>
<evidence type="ECO:0000256" key="5">
    <source>
        <dbReference type="SAM" id="Phobius"/>
    </source>
</evidence>
<keyword evidence="4 5" id="KW-0472">Membrane</keyword>
<dbReference type="GO" id="GO:0016020">
    <property type="term" value="C:membrane"/>
    <property type="evidence" value="ECO:0007669"/>
    <property type="project" value="UniProtKB-SubCell"/>
</dbReference>
<feature type="transmembrane region" description="Helical" evidence="5">
    <location>
        <begin position="238"/>
        <end position="262"/>
    </location>
</feature>
<feature type="transmembrane region" description="Helical" evidence="5">
    <location>
        <begin position="38"/>
        <end position="67"/>
    </location>
</feature>
<dbReference type="Proteomes" id="UP000014660">
    <property type="component" value="Chromosome"/>
</dbReference>
<evidence type="ECO:0000256" key="1">
    <source>
        <dbReference type="ARBA" id="ARBA00004141"/>
    </source>
</evidence>
<feature type="transmembrane region" description="Helical" evidence="5">
    <location>
        <begin position="342"/>
        <end position="361"/>
    </location>
</feature>
<feature type="transmembrane region" description="Helical" evidence="5">
    <location>
        <begin position="402"/>
        <end position="425"/>
    </location>
</feature>
<dbReference type="AlphaFoldDB" id="S0AQ00"/>
<dbReference type="RefSeq" id="WP_009886178.1">
    <property type="nucleotide sequence ID" value="NC_021592.1"/>
</dbReference>
<feature type="transmembrane region" description="Helical" evidence="5">
    <location>
        <begin position="431"/>
        <end position="454"/>
    </location>
</feature>
<evidence type="ECO:0000259" key="6">
    <source>
        <dbReference type="Pfam" id="PF00324"/>
    </source>
</evidence>
<gene>
    <name evidence="7" type="ORF">FACI_IFERC00001G0160</name>
</gene>
<dbReference type="InterPro" id="IPR004841">
    <property type="entry name" value="AA-permease/SLC12A_dom"/>
</dbReference>
<name>S0AQ00_FERAC</name>
<keyword evidence="2 5" id="KW-0812">Transmembrane</keyword>
<dbReference type="Gene3D" id="1.20.1740.10">
    <property type="entry name" value="Amino acid/polyamine transporter I"/>
    <property type="match status" value="1"/>
</dbReference>
<dbReference type="PANTHER" id="PTHR42770:SF11">
    <property type="entry name" value="INNER MEMBRANE TRANSPORT PROTEIN YBAT"/>
    <property type="match status" value="1"/>
</dbReference>
<dbReference type="HOGENOM" id="CLU_007946_20_3_2"/>
<dbReference type="PIRSF" id="PIRSF006060">
    <property type="entry name" value="AA_transporter"/>
    <property type="match status" value="1"/>
</dbReference>
<evidence type="ECO:0000313" key="7">
    <source>
        <dbReference type="EMBL" id="AGO60140.1"/>
    </source>
</evidence>
<feature type="transmembrane region" description="Helical" evidence="5">
    <location>
        <begin position="291"/>
        <end position="311"/>
    </location>
</feature>
<dbReference type="GeneID" id="16024304"/>
<dbReference type="InterPro" id="IPR050367">
    <property type="entry name" value="APC_superfamily"/>
</dbReference>
<dbReference type="KEGG" id="fac:FACI_IFERC01G0160"/>
<keyword evidence="3 5" id="KW-1133">Transmembrane helix</keyword>
<feature type="transmembrane region" description="Helical" evidence="5">
    <location>
        <begin position="367"/>
        <end position="390"/>
    </location>
</feature>
<organism evidence="7 8">
    <name type="scientific">Ferroplasma acidarmanus Fer1</name>
    <dbReference type="NCBI Taxonomy" id="333146"/>
    <lineage>
        <taxon>Archaea</taxon>
        <taxon>Methanobacteriati</taxon>
        <taxon>Thermoplasmatota</taxon>
        <taxon>Thermoplasmata</taxon>
        <taxon>Thermoplasmatales</taxon>
        <taxon>Ferroplasmaceae</taxon>
        <taxon>Ferroplasma</taxon>
    </lineage>
</organism>
<feature type="transmembrane region" description="Helical" evidence="5">
    <location>
        <begin position="137"/>
        <end position="155"/>
    </location>
</feature>
<reference evidence="7 8" key="1">
    <citation type="journal article" date="2007" name="Proc. Natl. Acad. Sci. U.S.A.">
        <title>Genome dynamics in a natural archaeal population.</title>
        <authorList>
            <person name="Allen E.E."/>
            <person name="Tyson G.W."/>
            <person name="Whitaker R.J."/>
            <person name="Detter J.C."/>
            <person name="Richardson P.M."/>
            <person name="Banfield J.F."/>
        </authorList>
    </citation>
    <scope>NUCLEOTIDE SEQUENCE [LARGE SCALE GENOMIC DNA]</scope>
    <source>
        <strain evidence="8">fer1</strain>
    </source>
</reference>
<evidence type="ECO:0000256" key="3">
    <source>
        <dbReference type="ARBA" id="ARBA00022989"/>
    </source>
</evidence>
<comment type="subcellular location">
    <subcellularLocation>
        <location evidence="1">Membrane</location>
        <topology evidence="1">Multi-pass membrane protein</topology>
    </subcellularLocation>
</comment>
<evidence type="ECO:0000313" key="8">
    <source>
        <dbReference type="Proteomes" id="UP000014660"/>
    </source>
</evidence>
<dbReference type="GO" id="GO:0055085">
    <property type="term" value="P:transmembrane transport"/>
    <property type="evidence" value="ECO:0007669"/>
    <property type="project" value="InterPro"/>
</dbReference>
<dbReference type="PANTHER" id="PTHR42770">
    <property type="entry name" value="AMINO ACID TRANSPORTER-RELATED"/>
    <property type="match status" value="1"/>
</dbReference>
<evidence type="ECO:0000256" key="4">
    <source>
        <dbReference type="ARBA" id="ARBA00023136"/>
    </source>
</evidence>
<evidence type="ECO:0000256" key="2">
    <source>
        <dbReference type="ARBA" id="ARBA00022692"/>
    </source>
</evidence>
<feature type="transmembrane region" description="Helical" evidence="5">
    <location>
        <begin position="109"/>
        <end position="131"/>
    </location>
</feature>
<sequence>MDTNEPVLESKFQLKKGAVGKWHAVFQAYTHVAPSGDIGILLTGVALFALGASPLAVLLSWVIYLLMVNTNYRFSQRVSHAGGYYAIGGHGMGGFYGFMNGWIYLLDEMIIYPSFGLLGFASVIFLLSPAISSIPFIWVPLILIPFATGLLFNYFGIKPSLVYLLITATVEVIFLLSTSWYIIFTMGPANTLSVFSLSGINVIPFIFALLYGIEAYGGLGTVIGISEETKQSKLNIPRAIIIAAILAGATLISAMYALTIAWGPTSMTSYATSPDPGLIIWHRFFGLPGEIILLFFILNGYIAYTVANPIVQSRVIYAMARDGVFPRWFAVTHKKYKTPYRAVILVSIIALIVSMGLSFPFGPFNAAIITGAMAGIGLVSAHAMSSLAYIRYARKDNKIKYSIVKDAIIPLASLIILIPIIIFAFDELTWPYILSPILAGLWVLGAFIFGLYLYKNKRKDLKNAGSEDFSEVITTD</sequence>
<dbReference type="EMBL" id="CP004145">
    <property type="protein sequence ID" value="AGO60140.1"/>
    <property type="molecule type" value="Genomic_DNA"/>
</dbReference>
<protein>
    <recommendedName>
        <fullName evidence="6">Amino acid permease/ SLC12A domain-containing protein</fullName>
    </recommendedName>
</protein>
<accession>S0AQ00</accession>
<feature type="transmembrane region" description="Helical" evidence="5">
    <location>
        <begin position="203"/>
        <end position="226"/>
    </location>
</feature>
<dbReference type="Pfam" id="PF00324">
    <property type="entry name" value="AA_permease"/>
    <property type="match status" value="1"/>
</dbReference>
<proteinExistence type="predicted"/>
<feature type="transmembrane region" description="Helical" evidence="5">
    <location>
        <begin position="162"/>
        <end position="183"/>
    </location>
</feature>